<organism evidence="2 3">
    <name type="scientific">Steinernema glaseri</name>
    <dbReference type="NCBI Taxonomy" id="37863"/>
    <lineage>
        <taxon>Eukaryota</taxon>
        <taxon>Metazoa</taxon>
        <taxon>Ecdysozoa</taxon>
        <taxon>Nematoda</taxon>
        <taxon>Chromadorea</taxon>
        <taxon>Rhabditida</taxon>
        <taxon>Tylenchina</taxon>
        <taxon>Panagrolaimomorpha</taxon>
        <taxon>Strongyloidoidea</taxon>
        <taxon>Steinernematidae</taxon>
        <taxon>Steinernema</taxon>
    </lineage>
</organism>
<evidence type="ECO:0000256" key="1">
    <source>
        <dbReference type="SAM" id="SignalP"/>
    </source>
</evidence>
<dbReference type="WBParaSite" id="L893_g25289.t1">
    <property type="protein sequence ID" value="L893_g25289.t1"/>
    <property type="gene ID" value="L893_g25289"/>
</dbReference>
<name>A0A1I7ZE72_9BILA</name>
<evidence type="ECO:0000313" key="2">
    <source>
        <dbReference type="Proteomes" id="UP000095287"/>
    </source>
</evidence>
<accession>A0A1I7ZE72</accession>
<evidence type="ECO:0000313" key="3">
    <source>
        <dbReference type="WBParaSite" id="L893_g25289.t1"/>
    </source>
</evidence>
<proteinExistence type="predicted"/>
<keyword evidence="1" id="KW-0732">Signal</keyword>
<protein>
    <submittedName>
        <fullName evidence="3">Secreted protein</fullName>
    </submittedName>
</protein>
<sequence length="177" mass="19468">MVLLWVGSVITLREISLSTTTCQVSQLFVNSRNRIMFGKALKRRCHPAKLVSFVFNLVKSANVAARDPQMEREIDGCGDGQRQSRRVANACPRGVPRMGRRAAGLNCRQSVRLARAGGSKWTRGVNSIRLDVGASHLNIRSTFCESANRSKWLATRCPAGSATVTIIAPSVKSRRRS</sequence>
<keyword evidence="2" id="KW-1185">Reference proteome</keyword>
<reference evidence="3" key="1">
    <citation type="submission" date="2016-11" db="UniProtKB">
        <authorList>
            <consortium name="WormBaseParasite"/>
        </authorList>
    </citation>
    <scope>IDENTIFICATION</scope>
</reference>
<feature type="signal peptide" evidence="1">
    <location>
        <begin position="1"/>
        <end position="18"/>
    </location>
</feature>
<dbReference type="AlphaFoldDB" id="A0A1I7ZE72"/>
<dbReference type="Proteomes" id="UP000095287">
    <property type="component" value="Unplaced"/>
</dbReference>
<feature type="chain" id="PRO_5009313334" evidence="1">
    <location>
        <begin position="19"/>
        <end position="177"/>
    </location>
</feature>